<evidence type="ECO:0000256" key="5">
    <source>
        <dbReference type="ARBA" id="ARBA00022490"/>
    </source>
</evidence>
<comment type="similarity">
    <text evidence="3 9">Belongs to the SRP72 family.</text>
</comment>
<evidence type="ECO:0000256" key="8">
    <source>
        <dbReference type="ARBA" id="ARBA00023274"/>
    </source>
</evidence>
<dbReference type="GeneID" id="19969657"/>
<keyword evidence="7 9" id="KW-0733">Signal recognition particle</keyword>
<feature type="compositionally biased region" description="Basic and acidic residues" evidence="11">
    <location>
        <begin position="562"/>
        <end position="585"/>
    </location>
</feature>
<reference evidence="13 14" key="1">
    <citation type="submission" date="2013-03" db="EMBL/GenBank/DDBJ databases">
        <title>The Genome Sequence of Phialophora europaea CBS 101466.</title>
        <authorList>
            <consortium name="The Broad Institute Genomics Platform"/>
            <person name="Cuomo C."/>
            <person name="de Hoog S."/>
            <person name="Gorbushina A."/>
            <person name="Walker B."/>
            <person name="Young S.K."/>
            <person name="Zeng Q."/>
            <person name="Gargeya S."/>
            <person name="Fitzgerald M."/>
            <person name="Haas B."/>
            <person name="Abouelleil A."/>
            <person name="Allen A.W."/>
            <person name="Alvarado L."/>
            <person name="Arachchi H.M."/>
            <person name="Berlin A.M."/>
            <person name="Chapman S.B."/>
            <person name="Gainer-Dewar J."/>
            <person name="Goldberg J."/>
            <person name="Griggs A."/>
            <person name="Gujja S."/>
            <person name="Hansen M."/>
            <person name="Howarth C."/>
            <person name="Imamovic A."/>
            <person name="Ireland A."/>
            <person name="Larimer J."/>
            <person name="McCowan C."/>
            <person name="Murphy C."/>
            <person name="Pearson M."/>
            <person name="Poon T.W."/>
            <person name="Priest M."/>
            <person name="Roberts A."/>
            <person name="Saif S."/>
            <person name="Shea T."/>
            <person name="Sisk P."/>
            <person name="Sykes S."/>
            <person name="Wortman J."/>
            <person name="Nusbaum C."/>
            <person name="Birren B."/>
        </authorList>
    </citation>
    <scope>NUCLEOTIDE SEQUENCE [LARGE SCALE GENOMIC DNA]</scope>
    <source>
        <strain evidence="13 14">CBS 101466</strain>
    </source>
</reference>
<feature type="region of interest" description="Disordered" evidence="11">
    <location>
        <begin position="542"/>
        <end position="639"/>
    </location>
</feature>
<evidence type="ECO:0000259" key="12">
    <source>
        <dbReference type="Pfam" id="PF08492"/>
    </source>
</evidence>
<accession>W2S3H7</accession>
<dbReference type="GO" id="GO:0005783">
    <property type="term" value="C:endoplasmic reticulum"/>
    <property type="evidence" value="ECO:0007669"/>
    <property type="project" value="UniProtKB-SubCell"/>
</dbReference>
<feature type="domain" description="Signal recognition particle SRP72 subunit RNA-binding" evidence="12">
    <location>
        <begin position="543"/>
        <end position="587"/>
    </location>
</feature>
<dbReference type="PIRSF" id="PIRSF038922">
    <property type="entry name" value="SRP72"/>
    <property type="match status" value="1"/>
</dbReference>
<dbReference type="Pfam" id="PF17004">
    <property type="entry name" value="SRP_TPR_like"/>
    <property type="match status" value="1"/>
</dbReference>
<dbReference type="STRING" id="1220924.W2S3H7"/>
<organism evidence="13 14">
    <name type="scientific">Cyphellophora europaea (strain CBS 101466)</name>
    <name type="common">Phialophora europaea</name>
    <dbReference type="NCBI Taxonomy" id="1220924"/>
    <lineage>
        <taxon>Eukaryota</taxon>
        <taxon>Fungi</taxon>
        <taxon>Dikarya</taxon>
        <taxon>Ascomycota</taxon>
        <taxon>Pezizomycotina</taxon>
        <taxon>Eurotiomycetes</taxon>
        <taxon>Chaetothyriomycetidae</taxon>
        <taxon>Chaetothyriales</taxon>
        <taxon>Cyphellophoraceae</taxon>
        <taxon>Cyphellophora</taxon>
    </lineage>
</organism>
<proteinExistence type="inferred from homology"/>
<evidence type="ECO:0000313" key="13">
    <source>
        <dbReference type="EMBL" id="ETN43160.1"/>
    </source>
</evidence>
<keyword evidence="8 9" id="KW-0687">Ribonucleoprotein</keyword>
<evidence type="ECO:0000256" key="4">
    <source>
        <dbReference type="ARBA" id="ARBA00018350"/>
    </source>
</evidence>
<keyword evidence="14" id="KW-1185">Reference proteome</keyword>
<dbReference type="Proteomes" id="UP000030752">
    <property type="component" value="Unassembled WGS sequence"/>
</dbReference>
<evidence type="ECO:0000256" key="3">
    <source>
        <dbReference type="ARBA" id="ARBA00007676"/>
    </source>
</evidence>
<dbReference type="InterPro" id="IPR011990">
    <property type="entry name" value="TPR-like_helical_dom_sf"/>
</dbReference>
<dbReference type="Gene3D" id="1.25.40.10">
    <property type="entry name" value="Tetratricopeptide repeat domain"/>
    <property type="match status" value="1"/>
</dbReference>
<dbReference type="GO" id="GO:0005786">
    <property type="term" value="C:signal recognition particle, endoplasmic reticulum targeting"/>
    <property type="evidence" value="ECO:0007669"/>
    <property type="project" value="UniProtKB-UniRule"/>
</dbReference>
<gene>
    <name evidence="13" type="ORF">HMPREF1541_02318</name>
</gene>
<dbReference type="InParanoid" id="W2S3H7"/>
<dbReference type="PANTHER" id="PTHR14094">
    <property type="entry name" value="SIGNAL RECOGNITION PARTICLE 72"/>
    <property type="match status" value="1"/>
</dbReference>
<evidence type="ECO:0000256" key="6">
    <source>
        <dbReference type="ARBA" id="ARBA00022824"/>
    </source>
</evidence>
<evidence type="ECO:0000256" key="9">
    <source>
        <dbReference type="PIRNR" id="PIRNR038922"/>
    </source>
</evidence>
<comment type="subcellular location">
    <subcellularLocation>
        <location evidence="2 9">Cytoplasm</location>
    </subcellularLocation>
    <subcellularLocation>
        <location evidence="1">Endoplasmic reticulum</location>
    </subcellularLocation>
</comment>
<keyword evidence="5 9" id="KW-0963">Cytoplasm</keyword>
<dbReference type="InterPro" id="IPR026270">
    <property type="entry name" value="SRP72"/>
</dbReference>
<evidence type="ECO:0000256" key="10">
    <source>
        <dbReference type="SAM" id="Coils"/>
    </source>
</evidence>
<comment type="function">
    <text evidence="9">Component of the signal recognition particle (SRP) complex, a ribonucleoprotein complex that mediates the cotranslational targeting of secretory and membrane proteins to the endoplasmic reticulum (ER).</text>
</comment>
<dbReference type="RefSeq" id="XP_008714896.1">
    <property type="nucleotide sequence ID" value="XM_008716674.1"/>
</dbReference>
<dbReference type="PANTHER" id="PTHR14094:SF9">
    <property type="entry name" value="SIGNAL RECOGNITION PARTICLE SUBUNIT SRP72"/>
    <property type="match status" value="1"/>
</dbReference>
<evidence type="ECO:0000313" key="14">
    <source>
        <dbReference type="Proteomes" id="UP000030752"/>
    </source>
</evidence>
<dbReference type="InterPro" id="IPR031545">
    <property type="entry name" value="SRP72_TPR-like"/>
</dbReference>
<sequence length="639" mass="69045">MAVTTPLLAGLLKKATIDDHDEILKASAAALKKSKTDIQAQHSRTIALLKLDRYDEALEFIEESGQPLKDRATLEYAYALYKTGNFDLAAETAVKTSGRGAQHLEAQAQYRLENSARVLQIYQDIKSQGLLDEELDCKINNGGAEAQSQWCGETSTRRPAADDLQQFETAYNAACGSIARGEYAQAEILLKRANELCKHHEELSEEQKEEELLPIKVQWLYVLQVQGKFNEADALANDISTDAIPDVATRAIAQSNKLLTSLKPANPFLVHKAFNTPLKPEKNDRLFSFQATPFASNQKTVDLGALKFNGLTSAGKGKDSTSIRPDMVLSSTFSAAARAENEVSKAAIRKVLPELERTPNNVGLVLTLVQMYVLTGNTTSAVELMQSLFSRLETSTNENEKNVRYNPGLVSVLIGLFRSQGRKASIQQELAKSASFWKTKSTAPASLLRAAGSTLLVTGDPEDARVAADIFSKLREQQPDDKAAIAGFVASHAADEAESVDGDAAKLTAVAALTRNIDVDVLESAGIPQSSNALAIAQLTRSRKRAADGESSKPKRTRKSRLPKDYDASKTADPERWLPMKDRSYYRAPKGRKKGKKAGGDTQGGAVNESLNIDAKPGSNAPQGGGGGGGGGKKKKGKR</sequence>
<name>W2S3H7_CYPE1</name>
<feature type="coiled-coil region" evidence="10">
    <location>
        <begin position="183"/>
        <end position="210"/>
    </location>
</feature>
<dbReference type="GO" id="GO:0008312">
    <property type="term" value="F:7S RNA binding"/>
    <property type="evidence" value="ECO:0007669"/>
    <property type="project" value="InterPro"/>
</dbReference>
<evidence type="ECO:0000256" key="2">
    <source>
        <dbReference type="ARBA" id="ARBA00004496"/>
    </source>
</evidence>
<dbReference type="OrthoDB" id="5421607at2759"/>
<dbReference type="GO" id="GO:0043022">
    <property type="term" value="F:ribosome binding"/>
    <property type="evidence" value="ECO:0007669"/>
    <property type="project" value="TreeGrafter"/>
</dbReference>
<dbReference type="eggNOG" id="KOG2376">
    <property type="taxonomic scope" value="Eukaryota"/>
</dbReference>
<evidence type="ECO:0000256" key="7">
    <source>
        <dbReference type="ARBA" id="ARBA00023135"/>
    </source>
</evidence>
<evidence type="ECO:0000256" key="1">
    <source>
        <dbReference type="ARBA" id="ARBA00004240"/>
    </source>
</evidence>
<keyword evidence="10" id="KW-0175">Coiled coil</keyword>
<keyword evidence="6" id="KW-0256">Endoplasmic reticulum</keyword>
<dbReference type="SUPFAM" id="SSF48452">
    <property type="entry name" value="TPR-like"/>
    <property type="match status" value="1"/>
</dbReference>
<dbReference type="GO" id="GO:0006614">
    <property type="term" value="P:SRP-dependent cotranslational protein targeting to membrane"/>
    <property type="evidence" value="ECO:0007669"/>
    <property type="project" value="UniProtKB-UniRule"/>
</dbReference>
<dbReference type="AlphaFoldDB" id="W2S3H7"/>
<protein>
    <recommendedName>
        <fullName evidence="4 9">Signal recognition particle subunit SRP72</fullName>
    </recommendedName>
</protein>
<dbReference type="EMBL" id="KB822718">
    <property type="protein sequence ID" value="ETN43160.1"/>
    <property type="molecule type" value="Genomic_DNA"/>
</dbReference>
<dbReference type="VEuPathDB" id="FungiDB:HMPREF1541_02318"/>
<dbReference type="HOGENOM" id="CLU_013808_3_0_1"/>
<dbReference type="FunCoup" id="W2S3H7">
    <property type="interactions" value="920"/>
</dbReference>
<dbReference type="InterPro" id="IPR013699">
    <property type="entry name" value="Signal_recog_part_SRP72_RNA-bd"/>
</dbReference>
<evidence type="ECO:0000256" key="11">
    <source>
        <dbReference type="SAM" id="MobiDB-lite"/>
    </source>
</evidence>
<dbReference type="Pfam" id="PF08492">
    <property type="entry name" value="SRP72"/>
    <property type="match status" value="1"/>
</dbReference>